<protein>
    <recommendedName>
        <fullName evidence="4">Septum formation initiator family protein</fullName>
    </recommendedName>
</protein>
<dbReference type="InterPro" id="IPR007060">
    <property type="entry name" value="FtsL/DivIC"/>
</dbReference>
<accession>A0A0R1F075</accession>
<dbReference type="PANTHER" id="PTHR40027">
    <property type="entry name" value="CELL DIVISION PROTEIN DIVIC"/>
    <property type="match status" value="1"/>
</dbReference>
<dbReference type="Proteomes" id="UP000051181">
    <property type="component" value="Unassembled WGS sequence"/>
</dbReference>
<feature type="transmembrane region" description="Helical" evidence="1">
    <location>
        <begin position="82"/>
        <end position="101"/>
    </location>
</feature>
<name>A0A0R1F075_9LACO</name>
<comment type="caution">
    <text evidence="2">The sequence shown here is derived from an EMBL/GenBank/DDBJ whole genome shotgun (WGS) entry which is preliminary data.</text>
</comment>
<evidence type="ECO:0000313" key="3">
    <source>
        <dbReference type="Proteomes" id="UP000051181"/>
    </source>
</evidence>
<reference evidence="2 3" key="1">
    <citation type="journal article" date="2015" name="Genome Announc.">
        <title>Expanding the biotechnology potential of lactobacilli through comparative genomics of 213 strains and associated genera.</title>
        <authorList>
            <person name="Sun Z."/>
            <person name="Harris H.M."/>
            <person name="McCann A."/>
            <person name="Guo C."/>
            <person name="Argimon S."/>
            <person name="Zhang W."/>
            <person name="Yang X."/>
            <person name="Jeffery I.B."/>
            <person name="Cooney J.C."/>
            <person name="Kagawa T.F."/>
            <person name="Liu W."/>
            <person name="Song Y."/>
            <person name="Salvetti E."/>
            <person name="Wrobel A."/>
            <person name="Rasinkangas P."/>
            <person name="Parkhill J."/>
            <person name="Rea M.C."/>
            <person name="O'Sullivan O."/>
            <person name="Ritari J."/>
            <person name="Douillard F.P."/>
            <person name="Paul Ross R."/>
            <person name="Yang R."/>
            <person name="Briner A.E."/>
            <person name="Felis G.E."/>
            <person name="de Vos W.M."/>
            <person name="Barrangou R."/>
            <person name="Klaenhammer T.R."/>
            <person name="Caufield P.W."/>
            <person name="Cui Y."/>
            <person name="Zhang H."/>
            <person name="O'Toole P.W."/>
        </authorList>
    </citation>
    <scope>NUCLEOTIDE SEQUENCE [LARGE SCALE GENOMIC DNA]</scope>
    <source>
        <strain evidence="2 3">DSM 20001</strain>
    </source>
</reference>
<sequence>MSYVKSKILLIRPAVGHDLSTFPTHLHTLNESEDAVMLLTQKKKPTKQSAKATVDPYTEIERARQQKQARTHYVHRVHKRRIILLFALLAAIFLVCGVQIYQARQSLATTNAQVATKKVKLKKNQAQQRKLKLQESQLKNDDYLQQVIRQKYYYSKNNETIYSLPQDKAPTISTK</sequence>
<dbReference type="PANTHER" id="PTHR40027:SF1">
    <property type="entry name" value="CELL DIVISION PROTEIN DIVIC"/>
    <property type="match status" value="1"/>
</dbReference>
<dbReference type="PATRIC" id="fig|913848.6.peg.1883"/>
<dbReference type="EMBL" id="AZCN01000053">
    <property type="protein sequence ID" value="KRK15245.1"/>
    <property type="molecule type" value="Genomic_DNA"/>
</dbReference>
<organism evidence="2 3">
    <name type="scientific">Loigolactobacillus coryniformis subsp. coryniformis KCTC 3167 = DSM 20001</name>
    <dbReference type="NCBI Taxonomy" id="913848"/>
    <lineage>
        <taxon>Bacteria</taxon>
        <taxon>Bacillati</taxon>
        <taxon>Bacillota</taxon>
        <taxon>Bacilli</taxon>
        <taxon>Lactobacillales</taxon>
        <taxon>Lactobacillaceae</taxon>
        <taxon>Loigolactobacillus</taxon>
    </lineage>
</organism>
<proteinExistence type="predicted"/>
<keyword evidence="1" id="KW-1133">Transmembrane helix</keyword>
<evidence type="ECO:0000313" key="2">
    <source>
        <dbReference type="EMBL" id="KRK15245.1"/>
    </source>
</evidence>
<evidence type="ECO:0008006" key="4">
    <source>
        <dbReference type="Google" id="ProtNLM"/>
    </source>
</evidence>
<dbReference type="AlphaFoldDB" id="A0A0R1F075"/>
<keyword evidence="1" id="KW-0812">Transmembrane</keyword>
<dbReference type="Pfam" id="PF04977">
    <property type="entry name" value="DivIC"/>
    <property type="match status" value="1"/>
</dbReference>
<keyword evidence="1" id="KW-0472">Membrane</keyword>
<dbReference type="GO" id="GO:0051301">
    <property type="term" value="P:cell division"/>
    <property type="evidence" value="ECO:0007669"/>
    <property type="project" value="InterPro"/>
</dbReference>
<evidence type="ECO:0000256" key="1">
    <source>
        <dbReference type="SAM" id="Phobius"/>
    </source>
</evidence>
<dbReference type="InterPro" id="IPR039076">
    <property type="entry name" value="DivIC"/>
</dbReference>
<gene>
    <name evidence="2" type="ORF">FD22_GL001840</name>
</gene>